<dbReference type="Gene3D" id="3.40.630.30">
    <property type="match status" value="1"/>
</dbReference>
<dbReference type="Proteomes" id="UP001271007">
    <property type="component" value="Unassembled WGS sequence"/>
</dbReference>
<dbReference type="AlphaFoldDB" id="A0AAJ0GHL5"/>
<dbReference type="PANTHER" id="PTHR42791">
    <property type="entry name" value="GNAT FAMILY ACETYLTRANSFERASE"/>
    <property type="match status" value="1"/>
</dbReference>
<dbReference type="GO" id="GO:0016747">
    <property type="term" value="F:acyltransferase activity, transferring groups other than amino-acyl groups"/>
    <property type="evidence" value="ECO:0007669"/>
    <property type="project" value="InterPro"/>
</dbReference>
<accession>A0AAJ0GHL5</accession>
<dbReference type="InterPro" id="IPR052523">
    <property type="entry name" value="Trichothecene_AcTrans"/>
</dbReference>
<organism evidence="2 3">
    <name type="scientific">Extremus antarcticus</name>
    <dbReference type="NCBI Taxonomy" id="702011"/>
    <lineage>
        <taxon>Eukaryota</taxon>
        <taxon>Fungi</taxon>
        <taxon>Dikarya</taxon>
        <taxon>Ascomycota</taxon>
        <taxon>Pezizomycotina</taxon>
        <taxon>Dothideomycetes</taxon>
        <taxon>Dothideomycetidae</taxon>
        <taxon>Mycosphaerellales</taxon>
        <taxon>Extremaceae</taxon>
        <taxon>Extremus</taxon>
    </lineage>
</organism>
<dbReference type="CDD" id="cd04301">
    <property type="entry name" value="NAT_SF"/>
    <property type="match status" value="1"/>
</dbReference>
<feature type="domain" description="N-acetyltransferase" evidence="1">
    <location>
        <begin position="3"/>
        <end position="211"/>
    </location>
</feature>
<gene>
    <name evidence="2" type="ORF">LTR09_001804</name>
</gene>
<dbReference type="Pfam" id="PF00583">
    <property type="entry name" value="Acetyltransf_1"/>
    <property type="match status" value="1"/>
</dbReference>
<sequence length="219" mass="24607">MPFTLHPLTSSDVPRCVDIYFSSFQNPHSIGCWPRVASVREWWENMLYTELDEPGAYWLKAVSTGTGSGNKSPSGEIAAFAKWVEPKPGVEPETDLPEWPEGADNALCDETFGSWARRRRILMGARGHWYLEIVATDPAYQGRGAGSQLMRWGLEKADTQGVEAYLEASPEAVPLYKKLGFAEADKIDTFISNERVNGMWYRNLFMIREPPRLDRGAGS</sequence>
<dbReference type="InterPro" id="IPR016181">
    <property type="entry name" value="Acyl_CoA_acyltransferase"/>
</dbReference>
<name>A0AAJ0GHL5_9PEZI</name>
<comment type="caution">
    <text evidence="2">The sequence shown here is derived from an EMBL/GenBank/DDBJ whole genome shotgun (WGS) entry which is preliminary data.</text>
</comment>
<proteinExistence type="predicted"/>
<dbReference type="PROSITE" id="PS51186">
    <property type="entry name" value="GNAT"/>
    <property type="match status" value="1"/>
</dbReference>
<evidence type="ECO:0000313" key="3">
    <source>
        <dbReference type="Proteomes" id="UP001271007"/>
    </source>
</evidence>
<evidence type="ECO:0000259" key="1">
    <source>
        <dbReference type="PROSITE" id="PS51186"/>
    </source>
</evidence>
<dbReference type="SUPFAM" id="SSF55729">
    <property type="entry name" value="Acyl-CoA N-acyltransferases (Nat)"/>
    <property type="match status" value="1"/>
</dbReference>
<protein>
    <recommendedName>
        <fullName evidence="1">N-acetyltransferase domain-containing protein</fullName>
    </recommendedName>
</protein>
<dbReference type="PANTHER" id="PTHR42791:SF17">
    <property type="entry name" value="ACETYLTRANSFERASE, GNAT FAMILY FAMILY (AFU_ORTHOLOGUE AFUA_8G05690)"/>
    <property type="match status" value="1"/>
</dbReference>
<reference evidence="2" key="1">
    <citation type="submission" date="2023-04" db="EMBL/GenBank/DDBJ databases">
        <title>Black Yeasts Isolated from many extreme environments.</title>
        <authorList>
            <person name="Coleine C."/>
            <person name="Stajich J.E."/>
            <person name="Selbmann L."/>
        </authorList>
    </citation>
    <scope>NUCLEOTIDE SEQUENCE</scope>
    <source>
        <strain evidence="2">CCFEE 5312</strain>
    </source>
</reference>
<evidence type="ECO:0000313" key="2">
    <source>
        <dbReference type="EMBL" id="KAK3057620.1"/>
    </source>
</evidence>
<keyword evidence="3" id="KW-1185">Reference proteome</keyword>
<dbReference type="InterPro" id="IPR000182">
    <property type="entry name" value="GNAT_dom"/>
</dbReference>
<dbReference type="EMBL" id="JAWDJX010000003">
    <property type="protein sequence ID" value="KAK3057620.1"/>
    <property type="molecule type" value="Genomic_DNA"/>
</dbReference>